<comment type="caution">
    <text evidence="1">The sequence shown here is derived from an EMBL/GenBank/DDBJ whole genome shotgun (WGS) entry which is preliminary data.</text>
</comment>
<dbReference type="RefSeq" id="XP_056488200.1">
    <property type="nucleotide sequence ID" value="XM_056632649.1"/>
</dbReference>
<dbReference type="GeneID" id="81371629"/>
<dbReference type="InterPro" id="IPR051035">
    <property type="entry name" value="Mito_inheritance_9"/>
</dbReference>
<dbReference type="PANTHER" id="PTHR36091">
    <property type="entry name" value="ALTERED INHERITANCE OF MITOCHONDRIA PROTEIN 9, MITOCHONDRIAL"/>
    <property type="match status" value="1"/>
</dbReference>
<sequence>MNSLDQMKMIDQVLEMEKELANIKFPAYGSLSPQVLLQVDFRTHPLHLSLDPDGHCAIGPCFDSDWWYTRNGDGTQAKIVDTGPWLTLAEYGHAITQRELALIENESTAPEIQRRLESFDKSQSLAEYEDLLRKAQGVMRTLSRDQRVLDISEPILRNDMLDLDDIYVSLEDPTKIEGFIGWRTSKVLPLFMQANLLNFVRPPGFYTYGAHTYSRPYDFDTLSPETQQSVIKELDTASRTKYYEMKRCQEIKKMNKPYEVDGKLWRLFEVCTIQGSGSITPLRNRLHQLFENWSALGLPGACPFPVTEAEVQRQRQQEDKLIASLDVEDIVRDKLPTNSVGWIASDQWEDMAKVNQELHEDFVQTVSKDMDAESATQVWPFPPNSK</sequence>
<accession>A0A9W9W063</accession>
<keyword evidence="2" id="KW-1185">Reference proteome</keyword>
<reference evidence="1" key="2">
    <citation type="journal article" date="2023" name="IMA Fungus">
        <title>Comparative genomic study of the Penicillium genus elucidates a diverse pangenome and 15 lateral gene transfer events.</title>
        <authorList>
            <person name="Petersen C."/>
            <person name="Sorensen T."/>
            <person name="Nielsen M.R."/>
            <person name="Sondergaard T.E."/>
            <person name="Sorensen J.L."/>
            <person name="Fitzpatrick D.A."/>
            <person name="Frisvad J.C."/>
            <person name="Nielsen K.L."/>
        </authorList>
    </citation>
    <scope>NUCLEOTIDE SEQUENCE</scope>
    <source>
        <strain evidence="1">IBT 29677</strain>
    </source>
</reference>
<organism evidence="1 2">
    <name type="scientific">Penicillium cosmopolitanum</name>
    <dbReference type="NCBI Taxonomy" id="1131564"/>
    <lineage>
        <taxon>Eukaryota</taxon>
        <taxon>Fungi</taxon>
        <taxon>Dikarya</taxon>
        <taxon>Ascomycota</taxon>
        <taxon>Pezizomycotina</taxon>
        <taxon>Eurotiomycetes</taxon>
        <taxon>Eurotiomycetidae</taxon>
        <taxon>Eurotiales</taxon>
        <taxon>Aspergillaceae</taxon>
        <taxon>Penicillium</taxon>
    </lineage>
</organism>
<protein>
    <submittedName>
        <fullName evidence="1">Uncharacterized protein</fullName>
    </submittedName>
</protein>
<dbReference type="OrthoDB" id="2906425at2759"/>
<name>A0A9W9W063_9EURO</name>
<reference evidence="1" key="1">
    <citation type="submission" date="2022-12" db="EMBL/GenBank/DDBJ databases">
        <authorList>
            <person name="Petersen C."/>
        </authorList>
    </citation>
    <scope>NUCLEOTIDE SEQUENCE</scope>
    <source>
        <strain evidence="1">IBT 29677</strain>
    </source>
</reference>
<dbReference type="Proteomes" id="UP001147747">
    <property type="component" value="Unassembled WGS sequence"/>
</dbReference>
<dbReference type="EMBL" id="JAPZBU010000008">
    <property type="protein sequence ID" value="KAJ5392522.1"/>
    <property type="molecule type" value="Genomic_DNA"/>
</dbReference>
<dbReference type="AlphaFoldDB" id="A0A9W9W063"/>
<evidence type="ECO:0000313" key="2">
    <source>
        <dbReference type="Proteomes" id="UP001147747"/>
    </source>
</evidence>
<proteinExistence type="predicted"/>
<dbReference type="GO" id="GO:0005739">
    <property type="term" value="C:mitochondrion"/>
    <property type="evidence" value="ECO:0007669"/>
    <property type="project" value="TreeGrafter"/>
</dbReference>
<evidence type="ECO:0000313" key="1">
    <source>
        <dbReference type="EMBL" id="KAJ5392522.1"/>
    </source>
</evidence>
<dbReference type="PANTHER" id="PTHR36091:SF1">
    <property type="entry name" value="ALTERED INHERITANCE OF MITOCHONDRIA PROTEIN 9, MITOCHONDRIAL"/>
    <property type="match status" value="1"/>
</dbReference>
<gene>
    <name evidence="1" type="ORF">N7509_008012</name>
</gene>